<feature type="domain" description="Ferric oxidoreductase" evidence="6">
    <location>
        <begin position="14"/>
        <end position="145"/>
    </location>
</feature>
<evidence type="ECO:0000313" key="7">
    <source>
        <dbReference type="EMBL" id="CAB4362958.1"/>
    </source>
</evidence>
<dbReference type="AlphaFoldDB" id="A0A6J7HU15"/>
<feature type="transmembrane region" description="Helical" evidence="5">
    <location>
        <begin position="48"/>
        <end position="68"/>
    </location>
</feature>
<organism evidence="10">
    <name type="scientific">freshwater metagenome</name>
    <dbReference type="NCBI Taxonomy" id="449393"/>
    <lineage>
        <taxon>unclassified sequences</taxon>
        <taxon>metagenomes</taxon>
        <taxon>ecological metagenomes</taxon>
    </lineage>
</organism>
<keyword evidence="3 5" id="KW-1133">Transmembrane helix</keyword>
<feature type="transmembrane region" description="Helical" evidence="5">
    <location>
        <begin position="15"/>
        <end position="36"/>
    </location>
</feature>
<gene>
    <name evidence="8" type="ORF">UFOPK2656_00747</name>
    <name evidence="9" type="ORF">UFOPK3267_02804</name>
    <name evidence="10" type="ORF">UFOPK3651_00785</name>
    <name evidence="11" type="ORF">UFOPK3931_03279</name>
    <name evidence="7" type="ORF">UFOPK4189_00745</name>
</gene>
<evidence type="ECO:0000256" key="4">
    <source>
        <dbReference type="ARBA" id="ARBA00023136"/>
    </source>
</evidence>
<feature type="transmembrane region" description="Helical" evidence="5">
    <location>
        <begin position="159"/>
        <end position="181"/>
    </location>
</feature>
<evidence type="ECO:0000313" key="8">
    <source>
        <dbReference type="EMBL" id="CAB4712204.1"/>
    </source>
</evidence>
<evidence type="ECO:0000256" key="2">
    <source>
        <dbReference type="ARBA" id="ARBA00022692"/>
    </source>
</evidence>
<proteinExistence type="predicted"/>
<evidence type="ECO:0000313" key="11">
    <source>
        <dbReference type="EMBL" id="CAB5019705.1"/>
    </source>
</evidence>
<dbReference type="Pfam" id="PF01794">
    <property type="entry name" value="Ferric_reduct"/>
    <property type="match status" value="1"/>
</dbReference>
<dbReference type="EMBL" id="CAEZYF010000003">
    <property type="protein sequence ID" value="CAB4712204.1"/>
    <property type="molecule type" value="Genomic_DNA"/>
</dbReference>
<dbReference type="EMBL" id="CAFBIY010000227">
    <property type="protein sequence ID" value="CAB4853277.1"/>
    <property type="molecule type" value="Genomic_DNA"/>
</dbReference>
<sequence>MNEHSYWYLSRASGIVAWVVLAATCLWGILLITRMLKPADRPAWLLDLHRYLGVLSIVTTVVHILLLLGDKWMAPTFKELFVPGALRPATQERMGGAGVGAAMNWGIYALYLMIVIQVSSWMMKRIPKKIWHAIHLTSYALFVMVTIHGFMVGSDTSNMVLLLTMAGIIGIVAFSLMARILQGRAKRIQRAEANALAGR</sequence>
<keyword evidence="2 5" id="KW-0812">Transmembrane</keyword>
<comment type="subcellular location">
    <subcellularLocation>
        <location evidence="1">Membrane</location>
        <topology evidence="1">Multi-pass membrane protein</topology>
    </subcellularLocation>
</comment>
<feature type="transmembrane region" description="Helical" evidence="5">
    <location>
        <begin position="105"/>
        <end position="123"/>
    </location>
</feature>
<dbReference type="EMBL" id="CAFBMT010000003">
    <property type="protein sequence ID" value="CAB4919780.1"/>
    <property type="molecule type" value="Genomic_DNA"/>
</dbReference>
<dbReference type="EMBL" id="CAESGF010000003">
    <property type="protein sequence ID" value="CAB4362958.1"/>
    <property type="molecule type" value="Genomic_DNA"/>
</dbReference>
<evidence type="ECO:0000313" key="10">
    <source>
        <dbReference type="EMBL" id="CAB4919780.1"/>
    </source>
</evidence>
<evidence type="ECO:0000256" key="3">
    <source>
        <dbReference type="ARBA" id="ARBA00022989"/>
    </source>
</evidence>
<name>A0A6J7HU15_9ZZZZ</name>
<dbReference type="GO" id="GO:0016020">
    <property type="term" value="C:membrane"/>
    <property type="evidence" value="ECO:0007669"/>
    <property type="project" value="UniProtKB-SubCell"/>
</dbReference>
<accession>A0A6J7HU15</accession>
<feature type="transmembrane region" description="Helical" evidence="5">
    <location>
        <begin position="130"/>
        <end position="153"/>
    </location>
</feature>
<evidence type="ECO:0000256" key="1">
    <source>
        <dbReference type="ARBA" id="ARBA00004141"/>
    </source>
</evidence>
<dbReference type="EMBL" id="CAFBOL010000158">
    <property type="protein sequence ID" value="CAB5019705.1"/>
    <property type="molecule type" value="Genomic_DNA"/>
</dbReference>
<evidence type="ECO:0000259" key="6">
    <source>
        <dbReference type="Pfam" id="PF01794"/>
    </source>
</evidence>
<evidence type="ECO:0000256" key="5">
    <source>
        <dbReference type="SAM" id="Phobius"/>
    </source>
</evidence>
<evidence type="ECO:0000313" key="9">
    <source>
        <dbReference type="EMBL" id="CAB4853277.1"/>
    </source>
</evidence>
<protein>
    <submittedName>
        <fullName evidence="10">Unannotated protein</fullName>
    </submittedName>
</protein>
<keyword evidence="4 5" id="KW-0472">Membrane</keyword>
<reference evidence="10" key="1">
    <citation type="submission" date="2020-05" db="EMBL/GenBank/DDBJ databases">
        <authorList>
            <person name="Chiriac C."/>
            <person name="Salcher M."/>
            <person name="Ghai R."/>
            <person name="Kavagutti S V."/>
        </authorList>
    </citation>
    <scope>NUCLEOTIDE SEQUENCE</scope>
</reference>
<dbReference type="InterPro" id="IPR013130">
    <property type="entry name" value="Fe3_Rdtase_TM_dom"/>
</dbReference>